<dbReference type="InterPro" id="IPR002076">
    <property type="entry name" value="ELO_fam"/>
</dbReference>
<evidence type="ECO:0000313" key="11">
    <source>
        <dbReference type="EMBL" id="KAJ6224296.1"/>
    </source>
</evidence>
<keyword evidence="6 10" id="KW-1133">Transmembrane helix</keyword>
<dbReference type="Proteomes" id="UP001142055">
    <property type="component" value="Chromosome 1"/>
</dbReference>
<keyword evidence="2 10" id="KW-0444">Lipid biosynthesis</keyword>
<comment type="caution">
    <text evidence="11">The sequence shown here is derived from an EMBL/GenBank/DDBJ whole genome shotgun (WGS) entry which is preliminary data.</text>
</comment>
<dbReference type="GO" id="GO:0009922">
    <property type="term" value="F:fatty acid elongase activity"/>
    <property type="evidence" value="ECO:0007669"/>
    <property type="project" value="UniProtKB-EC"/>
</dbReference>
<evidence type="ECO:0000313" key="12">
    <source>
        <dbReference type="Proteomes" id="UP001142055"/>
    </source>
</evidence>
<comment type="catalytic activity">
    <reaction evidence="10">
        <text>a very-long-chain acyl-CoA + malonyl-CoA + H(+) = a very-long-chain 3-oxoacyl-CoA + CO2 + CoA</text>
        <dbReference type="Rhea" id="RHEA:32727"/>
        <dbReference type="ChEBI" id="CHEBI:15378"/>
        <dbReference type="ChEBI" id="CHEBI:16526"/>
        <dbReference type="ChEBI" id="CHEBI:57287"/>
        <dbReference type="ChEBI" id="CHEBI:57384"/>
        <dbReference type="ChEBI" id="CHEBI:90725"/>
        <dbReference type="ChEBI" id="CHEBI:90736"/>
        <dbReference type="EC" id="2.3.1.199"/>
    </reaction>
</comment>
<feature type="transmembrane region" description="Helical" evidence="10">
    <location>
        <begin position="215"/>
        <end position="234"/>
    </location>
</feature>
<dbReference type="PANTHER" id="PTHR11157">
    <property type="entry name" value="FATTY ACID ACYL TRANSFERASE-RELATED"/>
    <property type="match status" value="1"/>
</dbReference>
<dbReference type="Pfam" id="PF01151">
    <property type="entry name" value="ELO"/>
    <property type="match status" value="1"/>
</dbReference>
<accession>A0A9Q0ME71</accession>
<feature type="transmembrane region" description="Helical" evidence="10">
    <location>
        <begin position="72"/>
        <end position="93"/>
    </location>
</feature>
<dbReference type="GO" id="GO:0034625">
    <property type="term" value="P:fatty acid elongation, monounsaturated fatty acid"/>
    <property type="evidence" value="ECO:0007669"/>
    <property type="project" value="TreeGrafter"/>
</dbReference>
<keyword evidence="4 10" id="KW-0812">Transmembrane</keyword>
<dbReference type="AlphaFoldDB" id="A0A9Q0ME71"/>
<organism evidence="11 12">
    <name type="scientific">Blomia tropicalis</name>
    <name type="common">Mite</name>
    <dbReference type="NCBI Taxonomy" id="40697"/>
    <lineage>
        <taxon>Eukaryota</taxon>
        <taxon>Metazoa</taxon>
        <taxon>Ecdysozoa</taxon>
        <taxon>Arthropoda</taxon>
        <taxon>Chelicerata</taxon>
        <taxon>Arachnida</taxon>
        <taxon>Acari</taxon>
        <taxon>Acariformes</taxon>
        <taxon>Sarcoptiformes</taxon>
        <taxon>Astigmata</taxon>
        <taxon>Glycyphagoidea</taxon>
        <taxon>Echimyopodidae</taxon>
        <taxon>Blomia</taxon>
    </lineage>
</organism>
<dbReference type="EMBL" id="JAPWDV010000001">
    <property type="protein sequence ID" value="KAJ6224296.1"/>
    <property type="molecule type" value="Genomic_DNA"/>
</dbReference>
<dbReference type="PANTHER" id="PTHR11157:SF69">
    <property type="entry name" value="ELONGATION OF VERY LONG CHAIN FATTY ACIDS PROTEIN 7"/>
    <property type="match status" value="1"/>
</dbReference>
<dbReference type="EC" id="2.3.1.199" evidence="10"/>
<keyword evidence="5 10" id="KW-0276">Fatty acid metabolism</keyword>
<dbReference type="OMA" id="LYESASW"/>
<keyword evidence="12" id="KW-1185">Reference proteome</keyword>
<feature type="transmembrane region" description="Helical" evidence="10">
    <location>
        <begin position="32"/>
        <end position="51"/>
    </location>
</feature>
<keyword evidence="8 10" id="KW-0472">Membrane</keyword>
<keyword evidence="7 10" id="KW-0443">Lipid metabolism</keyword>
<evidence type="ECO:0000256" key="7">
    <source>
        <dbReference type="ARBA" id="ARBA00023098"/>
    </source>
</evidence>
<evidence type="ECO:0000256" key="9">
    <source>
        <dbReference type="ARBA" id="ARBA00023160"/>
    </source>
</evidence>
<dbReference type="GO" id="GO:0019367">
    <property type="term" value="P:fatty acid elongation, saturated fatty acid"/>
    <property type="evidence" value="ECO:0007669"/>
    <property type="project" value="TreeGrafter"/>
</dbReference>
<sequence length="301" mass="35354">MQLISQVWTILRYSSHDYWIETADPRTLHFPLVQGGPWKVLTIVALYLLFVKKIGPEFMKNRPAYVLRGPMLLYNMFMVVTNIFFFTCLISRIDYGRRFLNFKFPDPDDHSFETLREIKIGYLCYLSRFLDLLDTVFFVLRKKNNQITFLHLYHHTLVPIIGYMAVKIAPQAPVIGLFLMFNTLIHSVMYLYYALASFGPTIQKYLWWKKYITQLQLLQFACCGVYAVFMVFLQEGFPPGLFWLGFAQNPFFFYMFYDFYKKAYNENQAKKSLLKTNGLNGYHSNVNPVGSTDSAQAKKSN</sequence>
<feature type="transmembrane region" description="Helical" evidence="10">
    <location>
        <begin position="152"/>
        <end position="169"/>
    </location>
</feature>
<gene>
    <name evidence="11" type="ORF">RDWZM_002841</name>
</gene>
<protein>
    <recommendedName>
        <fullName evidence="10">Elongation of very long chain fatty acids protein</fullName>
        <ecNumber evidence="10">2.3.1.199</ecNumber>
    </recommendedName>
    <alternativeName>
        <fullName evidence="10">Very-long-chain 3-oxoacyl-CoA synthase</fullName>
    </alternativeName>
</protein>
<feature type="transmembrane region" description="Helical" evidence="10">
    <location>
        <begin position="175"/>
        <end position="195"/>
    </location>
</feature>
<evidence type="ECO:0000256" key="2">
    <source>
        <dbReference type="ARBA" id="ARBA00022516"/>
    </source>
</evidence>
<evidence type="ECO:0000256" key="1">
    <source>
        <dbReference type="ARBA" id="ARBA00004141"/>
    </source>
</evidence>
<dbReference type="GO" id="GO:0030148">
    <property type="term" value="P:sphingolipid biosynthetic process"/>
    <property type="evidence" value="ECO:0007669"/>
    <property type="project" value="TreeGrafter"/>
</dbReference>
<dbReference type="GO" id="GO:0042761">
    <property type="term" value="P:very long-chain fatty acid biosynthetic process"/>
    <property type="evidence" value="ECO:0007669"/>
    <property type="project" value="TreeGrafter"/>
</dbReference>
<reference evidence="11" key="1">
    <citation type="submission" date="2022-12" db="EMBL/GenBank/DDBJ databases">
        <title>Genome assemblies of Blomia tropicalis.</title>
        <authorList>
            <person name="Cui Y."/>
        </authorList>
    </citation>
    <scope>NUCLEOTIDE SEQUENCE</scope>
    <source>
        <tissue evidence="11">Adult mites</tissue>
    </source>
</reference>
<evidence type="ECO:0000256" key="10">
    <source>
        <dbReference type="RuleBase" id="RU361115"/>
    </source>
</evidence>
<evidence type="ECO:0000256" key="5">
    <source>
        <dbReference type="ARBA" id="ARBA00022832"/>
    </source>
</evidence>
<evidence type="ECO:0000256" key="4">
    <source>
        <dbReference type="ARBA" id="ARBA00022692"/>
    </source>
</evidence>
<evidence type="ECO:0000256" key="3">
    <source>
        <dbReference type="ARBA" id="ARBA00022679"/>
    </source>
</evidence>
<feature type="transmembrane region" description="Helical" evidence="10">
    <location>
        <begin position="240"/>
        <end position="260"/>
    </location>
</feature>
<proteinExistence type="inferred from homology"/>
<dbReference type="GO" id="GO:0005789">
    <property type="term" value="C:endoplasmic reticulum membrane"/>
    <property type="evidence" value="ECO:0007669"/>
    <property type="project" value="TreeGrafter"/>
</dbReference>
<comment type="subcellular location">
    <subcellularLocation>
        <location evidence="1">Membrane</location>
        <topology evidence="1">Multi-pass membrane protein</topology>
    </subcellularLocation>
</comment>
<comment type="similarity">
    <text evidence="10">Belongs to the ELO family.</text>
</comment>
<keyword evidence="3 10" id="KW-0808">Transferase</keyword>
<evidence type="ECO:0000256" key="6">
    <source>
        <dbReference type="ARBA" id="ARBA00022989"/>
    </source>
</evidence>
<dbReference type="GO" id="GO:0034626">
    <property type="term" value="P:fatty acid elongation, polyunsaturated fatty acid"/>
    <property type="evidence" value="ECO:0007669"/>
    <property type="project" value="TreeGrafter"/>
</dbReference>
<keyword evidence="9 10" id="KW-0275">Fatty acid biosynthesis</keyword>
<evidence type="ECO:0000256" key="8">
    <source>
        <dbReference type="ARBA" id="ARBA00023136"/>
    </source>
</evidence>
<name>A0A9Q0ME71_BLOTA</name>